<dbReference type="Gene3D" id="1.10.150.700">
    <property type="entry name" value="PolC, middle finger domain"/>
    <property type="match status" value="1"/>
</dbReference>
<dbReference type="PANTHER" id="PTHR32294">
    <property type="entry name" value="DNA POLYMERASE III SUBUNIT ALPHA"/>
    <property type="match status" value="1"/>
</dbReference>
<dbReference type="InterPro" id="IPR044923">
    <property type="entry name" value="PolC_middle_finger_sf"/>
</dbReference>
<dbReference type="Pfam" id="PF14579">
    <property type="entry name" value="HHH_6"/>
    <property type="match status" value="1"/>
</dbReference>
<keyword evidence="3 11" id="KW-0808">Transferase</keyword>
<dbReference type="Gene3D" id="3.20.20.140">
    <property type="entry name" value="Metal-dependent hydrolases"/>
    <property type="match status" value="2"/>
</dbReference>
<feature type="domain" description="Exonuclease" evidence="13">
    <location>
        <begin position="433"/>
        <end position="620"/>
    </location>
</feature>
<evidence type="ECO:0000256" key="8">
    <source>
        <dbReference type="ARBA" id="ARBA00022839"/>
    </source>
</evidence>
<dbReference type="InterPro" id="IPR029460">
    <property type="entry name" value="DNAPol_HHH"/>
</dbReference>
<dbReference type="GO" id="GO:0003677">
    <property type="term" value="F:DNA binding"/>
    <property type="evidence" value="ECO:0007669"/>
    <property type="project" value="UniProtKB-UniRule"/>
</dbReference>
<evidence type="ECO:0000256" key="9">
    <source>
        <dbReference type="ARBA" id="ARBA00022932"/>
    </source>
</evidence>
<keyword evidence="17" id="KW-1185">Reference proteome</keyword>
<protein>
    <recommendedName>
        <fullName evidence="11">DNA polymerase III PolC-type</fullName>
        <shortName evidence="11">PolIII</shortName>
        <ecNumber evidence="11">2.7.7.7</ecNumber>
    </recommendedName>
</protein>
<dbReference type="NCBIfam" id="TIGR00573">
    <property type="entry name" value="dnaq"/>
    <property type="match status" value="1"/>
</dbReference>
<dbReference type="RefSeq" id="WP_212724852.1">
    <property type="nucleotide sequence ID" value="NZ_CP071249.1"/>
</dbReference>
<evidence type="ECO:0000256" key="11">
    <source>
        <dbReference type="HAMAP-Rule" id="MF_00356"/>
    </source>
</evidence>
<dbReference type="PANTHER" id="PTHR32294:SF5">
    <property type="entry name" value="DNA POLYMERASE III POLC-TYPE"/>
    <property type="match status" value="1"/>
</dbReference>
<dbReference type="Proteomes" id="UP001058072">
    <property type="component" value="Chromosome"/>
</dbReference>
<keyword evidence="4 11" id="KW-0548">Nucleotidyltransferase</keyword>
<dbReference type="InterPro" id="IPR036397">
    <property type="entry name" value="RNaseH_sf"/>
</dbReference>
<dbReference type="Pfam" id="PF07733">
    <property type="entry name" value="DNA_pol3_alpha"/>
    <property type="match status" value="2"/>
</dbReference>
<dbReference type="SUPFAM" id="SSF53098">
    <property type="entry name" value="Ribonuclease H-like"/>
    <property type="match status" value="1"/>
</dbReference>
<comment type="function">
    <text evidence="1 11">Required for replicative DNA synthesis. This DNA polymerase also exhibits 3' to 5' exonuclease activity.</text>
</comment>
<evidence type="ECO:0000256" key="4">
    <source>
        <dbReference type="ARBA" id="ARBA00022695"/>
    </source>
</evidence>
<dbReference type="EMBL" id="CP071250">
    <property type="protein sequence ID" value="UUF07886.1"/>
    <property type="molecule type" value="Genomic_DNA"/>
</dbReference>
<dbReference type="Gene3D" id="3.30.420.10">
    <property type="entry name" value="Ribonuclease H-like superfamily/Ribonuclease H"/>
    <property type="match status" value="1"/>
</dbReference>
<dbReference type="EMBL" id="CP071249">
    <property type="protein sequence ID" value="UUF06634.1"/>
    <property type="molecule type" value="Genomic_DNA"/>
</dbReference>
<dbReference type="InterPro" id="IPR013520">
    <property type="entry name" value="Ribonucl_H"/>
</dbReference>
<dbReference type="Pfam" id="PF17657">
    <property type="entry name" value="DNA_pol3_finger"/>
    <property type="match status" value="1"/>
</dbReference>
<organism evidence="16 18">
    <name type="scientific">Turicibacter bilis</name>
    <dbReference type="NCBI Taxonomy" id="2735723"/>
    <lineage>
        <taxon>Bacteria</taxon>
        <taxon>Bacillati</taxon>
        <taxon>Bacillota</taxon>
        <taxon>Erysipelotrichia</taxon>
        <taxon>Erysipelotrichales</taxon>
        <taxon>Turicibacteraceae</taxon>
        <taxon>Turicibacter</taxon>
    </lineage>
</organism>
<keyword evidence="2 11" id="KW-0963">Cytoplasm</keyword>
<dbReference type="Gene3D" id="6.10.140.1510">
    <property type="match status" value="1"/>
</dbReference>
<dbReference type="Proteomes" id="UP001058016">
    <property type="component" value="Chromosome"/>
</dbReference>
<dbReference type="Pfam" id="PF14480">
    <property type="entry name" value="DNA_pol3_a_NI"/>
    <property type="match status" value="1"/>
</dbReference>
<dbReference type="Gene3D" id="3.30.1900.20">
    <property type="match status" value="2"/>
</dbReference>
<dbReference type="Gene3D" id="1.10.150.870">
    <property type="match status" value="1"/>
</dbReference>
<dbReference type="FunFam" id="3.30.420.10:FF:000045">
    <property type="entry name" value="3'-5' exonuclease DinG"/>
    <property type="match status" value="1"/>
</dbReference>
<dbReference type="SMART" id="SM00479">
    <property type="entry name" value="EXOIII"/>
    <property type="match status" value="1"/>
</dbReference>
<keyword evidence="5 11" id="KW-0235">DNA replication</keyword>
<evidence type="ECO:0000259" key="13">
    <source>
        <dbReference type="SMART" id="SM00479"/>
    </source>
</evidence>
<keyword evidence="7 11" id="KW-0378">Hydrolase</keyword>
<evidence type="ECO:0000313" key="16">
    <source>
        <dbReference type="EMBL" id="UUF07886.1"/>
    </source>
</evidence>
<dbReference type="InterPro" id="IPR003141">
    <property type="entry name" value="Pol/His_phosphatase_N"/>
</dbReference>
<dbReference type="CDD" id="cd07435">
    <property type="entry name" value="PHP_PolIIIA_POLC"/>
    <property type="match status" value="1"/>
</dbReference>
<dbReference type="Pfam" id="PF11490">
    <property type="entry name" value="DNA_pol3_a_NII"/>
    <property type="match status" value="1"/>
</dbReference>
<dbReference type="Pfam" id="PF00929">
    <property type="entry name" value="RNase_T"/>
    <property type="match status" value="1"/>
</dbReference>
<dbReference type="Pfam" id="PF02811">
    <property type="entry name" value="PHP"/>
    <property type="match status" value="2"/>
</dbReference>
<evidence type="ECO:0000256" key="7">
    <source>
        <dbReference type="ARBA" id="ARBA00022801"/>
    </source>
</evidence>
<evidence type="ECO:0000256" key="5">
    <source>
        <dbReference type="ARBA" id="ARBA00022705"/>
    </source>
</evidence>
<evidence type="ECO:0000259" key="14">
    <source>
        <dbReference type="SMART" id="SM00481"/>
    </source>
</evidence>
<dbReference type="InterPro" id="IPR004805">
    <property type="entry name" value="DnaE2/DnaE/PolC"/>
</dbReference>
<reference evidence="16 17" key="1">
    <citation type="submission" date="2021-03" db="EMBL/GenBank/DDBJ databases">
        <title>Comparative Genomics and Metabolomics in the genus Turicibacter.</title>
        <authorList>
            <person name="Maki J."/>
            <person name="Looft T."/>
        </authorList>
    </citation>
    <scope>NUCLEOTIDE SEQUENCE</scope>
    <source>
        <strain evidence="16">ISU324</strain>
        <strain evidence="15 17">MMM721</strain>
    </source>
</reference>
<feature type="domain" description="Polymerase/histidinol phosphatase N-terminal" evidence="14">
    <location>
        <begin position="348"/>
        <end position="415"/>
    </location>
</feature>
<comment type="catalytic activity">
    <reaction evidence="10 11">
        <text>DNA(n) + a 2'-deoxyribonucleoside 5'-triphosphate = DNA(n+1) + diphosphate</text>
        <dbReference type="Rhea" id="RHEA:22508"/>
        <dbReference type="Rhea" id="RHEA-COMP:17339"/>
        <dbReference type="Rhea" id="RHEA-COMP:17340"/>
        <dbReference type="ChEBI" id="CHEBI:33019"/>
        <dbReference type="ChEBI" id="CHEBI:61560"/>
        <dbReference type="ChEBI" id="CHEBI:173112"/>
        <dbReference type="EC" id="2.7.7.7"/>
    </reaction>
</comment>
<dbReference type="NCBIfam" id="TIGR01405">
    <property type="entry name" value="polC_Gram_pos"/>
    <property type="match status" value="1"/>
</dbReference>
<dbReference type="InterPro" id="IPR006308">
    <property type="entry name" value="Pol_III_a_PolC-type_gram_pos"/>
</dbReference>
<feature type="region of interest" description="Disordered" evidence="12">
    <location>
        <begin position="192"/>
        <end position="237"/>
    </location>
</feature>
<evidence type="ECO:0000256" key="10">
    <source>
        <dbReference type="ARBA" id="ARBA00049244"/>
    </source>
</evidence>
<dbReference type="GO" id="GO:0003887">
    <property type="term" value="F:DNA-directed DNA polymerase activity"/>
    <property type="evidence" value="ECO:0007669"/>
    <property type="project" value="UniProtKB-UniRule"/>
</dbReference>
<dbReference type="CDD" id="cd06127">
    <property type="entry name" value="DEDDh"/>
    <property type="match status" value="1"/>
</dbReference>
<dbReference type="EC" id="2.7.7.7" evidence="11"/>
<comment type="subcellular location">
    <subcellularLocation>
        <location evidence="11">Cytoplasm</location>
    </subcellularLocation>
</comment>
<keyword evidence="9 11" id="KW-0239">DNA-directed DNA polymerase</keyword>
<dbReference type="InterPro" id="IPR040982">
    <property type="entry name" value="DNA_pol3_finger"/>
</dbReference>
<dbReference type="InterPro" id="IPR028112">
    <property type="entry name" value="DNA_PolC-type_N_I"/>
</dbReference>
<feature type="compositionally biased region" description="Gly residues" evidence="12">
    <location>
        <begin position="202"/>
        <end position="212"/>
    </location>
</feature>
<dbReference type="InterPro" id="IPR024754">
    <property type="entry name" value="DNA_PolC-like_N_II"/>
</dbReference>
<evidence type="ECO:0000256" key="3">
    <source>
        <dbReference type="ARBA" id="ARBA00022679"/>
    </source>
</evidence>
<dbReference type="InterPro" id="IPR011708">
    <property type="entry name" value="DNA_pol3_alpha_NTPase_dom"/>
</dbReference>
<dbReference type="GO" id="GO:0008408">
    <property type="term" value="F:3'-5' exonuclease activity"/>
    <property type="evidence" value="ECO:0007669"/>
    <property type="project" value="UniProtKB-UniRule"/>
</dbReference>
<dbReference type="SMART" id="SM00481">
    <property type="entry name" value="POLIIIAc"/>
    <property type="match status" value="1"/>
</dbReference>
<dbReference type="CDD" id="cd04484">
    <property type="entry name" value="polC_OBF"/>
    <property type="match status" value="1"/>
</dbReference>
<evidence type="ECO:0000313" key="15">
    <source>
        <dbReference type="EMBL" id="UUF06634.1"/>
    </source>
</evidence>
<evidence type="ECO:0000313" key="18">
    <source>
        <dbReference type="Proteomes" id="UP001058072"/>
    </source>
</evidence>
<comment type="similarity">
    <text evidence="11">Belongs to the DNA polymerase type-C family. PolC subfamily.</text>
</comment>
<dbReference type="InterPro" id="IPR012337">
    <property type="entry name" value="RNaseH-like_sf"/>
</dbReference>
<keyword evidence="8 11" id="KW-0269">Exonuclease</keyword>
<dbReference type="Gene3D" id="2.40.50.140">
    <property type="entry name" value="Nucleic acid-binding proteins"/>
    <property type="match status" value="1"/>
</dbReference>
<proteinExistence type="inferred from homology"/>
<dbReference type="InterPro" id="IPR004013">
    <property type="entry name" value="PHP_dom"/>
</dbReference>
<dbReference type="GO" id="GO:0005737">
    <property type="term" value="C:cytoplasm"/>
    <property type="evidence" value="ECO:0007669"/>
    <property type="project" value="UniProtKB-SubCell"/>
</dbReference>
<evidence type="ECO:0000256" key="12">
    <source>
        <dbReference type="SAM" id="MobiDB-lite"/>
    </source>
</evidence>
<dbReference type="NCBIfam" id="NF001688">
    <property type="entry name" value="PRK00448.1"/>
    <property type="match status" value="1"/>
</dbReference>
<dbReference type="HAMAP" id="MF_00356">
    <property type="entry name" value="DNApol_PolC"/>
    <property type="match status" value="1"/>
</dbReference>
<sequence>MQKQMQILLEQIQYPEHQLFLFEEKTIEKVDVFRKRQALLFHLTFDTPLISAAFYEFYSRFDHTFGRIQTVNQATFTIRYLSRPSDEQILEYWPLMIEYLSRQDLLIRCLESFKASVVGDELQIAVKDEQYYNEIQQKYATKIQQSYERFGFPIKQVRPIYSEDALSDADILTERETSLPPIVEIPKPIEPEAEPQKPVYRGEGGGYGGSRGGYSRKEPEVTETSIGGPINGTPMNCKDIDDEMSRCILEGYIFDAETRDIRNGEMMLITAKFTDYTDSIYIKMFAKSAEMKKMVPKILKKGNWVRVSGRIQFDSFSKELSMMVNAANVIDAKTEPRKDLAPEGEKRVELHVHTKMSAMDGVTDISDYIKQAAQWGHKAIALTDHGVVQAIPDAYHAAKKNDIKVIYGVEGYLVEDEPKIAWDEQPLNLNDATYVVYDVETTGFSTNYDVIIEIAAVKIKNGAIIDEFSDFANPHRKLSLKTIELTHILQSDVDHAPELEDVMRRFKAWSEDCILVAHNAAFDMGHLHATYKRFNLGPCTNPVIDTLAAARVMYHHQFGVYWNYATDATIDEKFKRKMKRFNLKALSKFFKVELTQHHRAIYDARATGQAFILLLKDMMKLGIKTHDEINNLVDKDTSFKLDYSTHVTVLAKNEVGFKNLFKVVSQSMTNDLYGQPRIRRSYLEAHREGLLIGSSCVNGEVFETAINKSYEELKEKAKFYDYLEVQPPEVYSHLIDLNSKEMAGYIIQTIERIIKVGEELNIPVCATGDVHHLNREDKIYRQIYTRTPSIGGGRHPLNHPDIKSIPSMHFRTTDEMFNDFHFLSEEKQKEIIVTNPNMIADQCEMIKAIKDELFTPADDFLKDKGIPSIKDRLSEMCYERAYEWYGSELPQYVLDRLIKELNSIIGNGFAVIYYISHMLVKKSLDDGYLVGSRGSVGSSFVATLMDITEVNPLSPHYRCPNCLFSAFKMNEDEKGRYGIRKEEEPFQDILANAESGFDLPDANCPHCGTKMRKDGHDIPFETFLGFKGDKVPDIDLNFSGEYQPVAHLYCREVFGDDFAFRAGTIGTVAEKTAFGYVKGFIEDTHKEMRTAEIERLAKGCEGVRRTSGQHPGGIIVVPNYMDIYDVTPIQYPADDPTAEWRTTHFDFHSIHDNLLKLDILGHDDPTVIRYLQDISGIDPKDIPTDDPEVYKLFYSTESLGVTPEQIRSTTGSYGVPEFGTPFVRNMLEDTKPKTFAELVKISGLSHGTDVWLNNAADLVAGKYDKFGKIEFKNVIGCRDDIMVYLMYGGLEPALAFKIMEFVRKGMASKVPDGWKEFEEEMRKHNIPEWYIWSCGQIKYMFPKAHATAYVLMAIRIAWFKVHHPIYYYCAYFSKRADVFEMETMIKGPDAIRKRLDEIEEKGFEATPKEKNLVTILEIALEMTERGFYFQNFNIEESQAVDFKISEDKKSLIPPFTALDGLGENVARQIVAAREEEPFKTIKDVQTRGKVSKTLIEKLQLMNVFGDMELGNDKPAKASVQPPSNQMTLF</sequence>
<gene>
    <name evidence="11" type="primary">polC</name>
    <name evidence="15" type="ORF">J0J69_03370</name>
    <name evidence="16" type="ORF">J0J70_09710</name>
</gene>
<dbReference type="InterPro" id="IPR006054">
    <property type="entry name" value="DnaQ"/>
</dbReference>
<evidence type="ECO:0000256" key="2">
    <source>
        <dbReference type="ARBA" id="ARBA00022490"/>
    </source>
</evidence>
<accession>A0A9Q9FFN7</accession>
<evidence type="ECO:0000313" key="17">
    <source>
        <dbReference type="Proteomes" id="UP001058016"/>
    </source>
</evidence>
<evidence type="ECO:0000256" key="1">
    <source>
        <dbReference type="ARBA" id="ARBA00003452"/>
    </source>
</evidence>
<dbReference type="InterPro" id="IPR012340">
    <property type="entry name" value="NA-bd_OB-fold"/>
</dbReference>
<evidence type="ECO:0000256" key="6">
    <source>
        <dbReference type="ARBA" id="ARBA00022722"/>
    </source>
</evidence>
<name>A0A9Q9FFN7_9FIRM</name>
<dbReference type="GO" id="GO:0006261">
    <property type="term" value="P:DNA-templated DNA replication"/>
    <property type="evidence" value="ECO:0007669"/>
    <property type="project" value="UniProtKB-UniRule"/>
</dbReference>
<keyword evidence="6 11" id="KW-0540">Nuclease</keyword>